<keyword evidence="8" id="KW-0769">Symport</keyword>
<accession>A0ABV1HMX3</accession>
<feature type="transmembrane region" description="Helical" evidence="8">
    <location>
        <begin position="170"/>
        <end position="189"/>
    </location>
</feature>
<feature type="transmembrane region" description="Helical" evidence="8">
    <location>
        <begin position="83"/>
        <end position="100"/>
    </location>
</feature>
<dbReference type="Gene3D" id="1.20.1740.10">
    <property type="entry name" value="Amino acid/polyamine transporter I"/>
    <property type="match status" value="1"/>
</dbReference>
<evidence type="ECO:0000256" key="1">
    <source>
        <dbReference type="ARBA" id="ARBA00004651"/>
    </source>
</evidence>
<comment type="similarity">
    <text evidence="2 8">Belongs to the alanine or glycine:cation symporter (AGCS) (TC 2.A.25) family.</text>
</comment>
<evidence type="ECO:0000256" key="5">
    <source>
        <dbReference type="ARBA" id="ARBA00022692"/>
    </source>
</evidence>
<evidence type="ECO:0000256" key="7">
    <source>
        <dbReference type="ARBA" id="ARBA00023136"/>
    </source>
</evidence>
<keyword evidence="7 8" id="KW-0472">Membrane</keyword>
<evidence type="ECO:0000313" key="9">
    <source>
        <dbReference type="EMBL" id="MEQ2563664.1"/>
    </source>
</evidence>
<gene>
    <name evidence="9" type="ORF">WMO41_10910</name>
</gene>
<dbReference type="Proteomes" id="UP001437460">
    <property type="component" value="Unassembled WGS sequence"/>
</dbReference>
<keyword evidence="4 8" id="KW-1003">Cell membrane</keyword>
<dbReference type="PANTHER" id="PTHR30330:SF3">
    <property type="entry name" value="TRANSCRIPTIONAL REGULATOR, LRP FAMILY"/>
    <property type="match status" value="1"/>
</dbReference>
<evidence type="ECO:0000313" key="10">
    <source>
        <dbReference type="Proteomes" id="UP001437460"/>
    </source>
</evidence>
<dbReference type="EMBL" id="JBBMFJ010000022">
    <property type="protein sequence ID" value="MEQ2563664.1"/>
    <property type="molecule type" value="Genomic_DNA"/>
</dbReference>
<feature type="transmembrane region" description="Helical" evidence="8">
    <location>
        <begin position="334"/>
        <end position="357"/>
    </location>
</feature>
<feature type="transmembrane region" description="Helical" evidence="8">
    <location>
        <begin position="135"/>
        <end position="158"/>
    </location>
</feature>
<feature type="transmembrane region" description="Helical" evidence="8">
    <location>
        <begin position="293"/>
        <end position="314"/>
    </location>
</feature>
<keyword evidence="6 8" id="KW-1133">Transmembrane helix</keyword>
<dbReference type="RefSeq" id="WP_349229779.1">
    <property type="nucleotide sequence ID" value="NZ_JBBMFJ010000022.1"/>
</dbReference>
<feature type="transmembrane region" description="Helical" evidence="8">
    <location>
        <begin position="195"/>
        <end position="218"/>
    </location>
</feature>
<dbReference type="PRINTS" id="PR00175">
    <property type="entry name" value="NAALASMPORT"/>
</dbReference>
<evidence type="ECO:0000256" key="4">
    <source>
        <dbReference type="ARBA" id="ARBA00022475"/>
    </source>
</evidence>
<proteinExistence type="inferred from homology"/>
<dbReference type="NCBIfam" id="TIGR00835">
    <property type="entry name" value="agcS"/>
    <property type="match status" value="1"/>
</dbReference>
<keyword evidence="5 8" id="KW-0812">Transmembrane</keyword>
<comment type="caution">
    <text evidence="9">The sequence shown here is derived from an EMBL/GenBank/DDBJ whole genome shotgun (WGS) entry which is preliminary data.</text>
</comment>
<evidence type="ECO:0000256" key="3">
    <source>
        <dbReference type="ARBA" id="ARBA00022448"/>
    </source>
</evidence>
<evidence type="ECO:0000256" key="8">
    <source>
        <dbReference type="RuleBase" id="RU363064"/>
    </source>
</evidence>
<reference evidence="9 10" key="1">
    <citation type="submission" date="2024-03" db="EMBL/GenBank/DDBJ databases">
        <title>Human intestinal bacterial collection.</title>
        <authorList>
            <person name="Pauvert C."/>
            <person name="Hitch T.C.A."/>
            <person name="Clavel T."/>
        </authorList>
    </citation>
    <scope>NUCLEOTIDE SEQUENCE [LARGE SCALE GENOMIC DNA]</scope>
    <source>
        <strain evidence="9 10">CLA-AP-H27</strain>
    </source>
</reference>
<protein>
    <submittedName>
        <fullName evidence="9">Amino acid carrier protein</fullName>
    </submittedName>
</protein>
<dbReference type="InterPro" id="IPR001463">
    <property type="entry name" value="Na/Ala_symport"/>
</dbReference>
<evidence type="ECO:0000256" key="6">
    <source>
        <dbReference type="ARBA" id="ARBA00022989"/>
    </source>
</evidence>
<name>A0ABV1HMX3_9FIRM</name>
<keyword evidence="10" id="KW-1185">Reference proteome</keyword>
<feature type="transmembrane region" description="Helical" evidence="8">
    <location>
        <begin position="6"/>
        <end position="24"/>
    </location>
</feature>
<evidence type="ECO:0000256" key="2">
    <source>
        <dbReference type="ARBA" id="ARBA00009261"/>
    </source>
</evidence>
<dbReference type="Pfam" id="PF01235">
    <property type="entry name" value="Na_Ala_symp"/>
    <property type="match status" value="1"/>
</dbReference>
<dbReference type="PANTHER" id="PTHR30330">
    <property type="entry name" value="AGSS FAMILY TRANSPORTER, SODIUM-ALANINE"/>
    <property type="match status" value="1"/>
</dbReference>
<comment type="subcellular location">
    <subcellularLocation>
        <location evidence="1 8">Cell membrane</location>
        <topology evidence="1 8">Multi-pass membrane protein</topology>
    </subcellularLocation>
</comment>
<keyword evidence="3 8" id="KW-0813">Transport</keyword>
<organism evidence="9 10">
    <name type="scientific">Ventrimonas faecis</name>
    <dbReference type="NCBI Taxonomy" id="3133170"/>
    <lineage>
        <taxon>Bacteria</taxon>
        <taxon>Bacillati</taxon>
        <taxon>Bacillota</taxon>
        <taxon>Clostridia</taxon>
        <taxon>Lachnospirales</taxon>
        <taxon>Lachnospiraceae</taxon>
        <taxon>Ventrimonas</taxon>
    </lineage>
</organism>
<sequence>MLHEIVWGPWTMFLFLGTGLFFTVKSGGFQIRKLPYWWKKTVGSLGNGSVSSFQTSCTALAATIGTGNIVGVATALTAGGPGAVFWLWISALIGMATAYAETSLGQKYRYRGPDGAWQCGPMVSMERGLGCRSMGLIYALFAVLASLGMGSMVQANAVSETLRYEAGMKTEIVAALVTALTAAVVWGGIRRISRMASWFVPLSAGIYFLFSVWVLAVCRRRIPAVLLQIVKEAWTPGAAGGGIAGFLFSRNVRFGLARGVFSNEAGLGTLAVLHGAAEDTGPEEQGMWAMFEVFFDTNVICTLTALVILCVGGAPGLDGAALTSFCFTKILGSFGGILVSGSMAVFAFATIIAWYYIGRQMFSYLAEHLCPGADIEYLYTVLYLLAVWLGCVCRLELVWIVSDLVNGLMAYPNLLSLWLLAEHVRFPRTEIADEEK</sequence>
<feature type="transmembrane region" description="Helical" evidence="8">
    <location>
        <begin position="377"/>
        <end position="401"/>
    </location>
</feature>